<proteinExistence type="predicted"/>
<dbReference type="Proteomes" id="UP000306585">
    <property type="component" value="Unassembled WGS sequence"/>
</dbReference>
<feature type="region of interest" description="Disordered" evidence="1">
    <location>
        <begin position="1"/>
        <end position="55"/>
    </location>
</feature>
<feature type="compositionally biased region" description="Basic and acidic residues" evidence="1">
    <location>
        <begin position="1"/>
        <end position="10"/>
    </location>
</feature>
<dbReference type="AlphaFoldDB" id="A0A5R9GG51"/>
<accession>A0A5R9GG51</accession>
<keyword evidence="2" id="KW-0969">Cilium</keyword>
<keyword evidence="3" id="KW-1185">Reference proteome</keyword>
<comment type="caution">
    <text evidence="2">The sequence shown here is derived from an EMBL/GenBank/DDBJ whole genome shotgun (WGS) entry which is preliminary data.</text>
</comment>
<evidence type="ECO:0000313" key="2">
    <source>
        <dbReference type="EMBL" id="TLS65460.1"/>
    </source>
</evidence>
<keyword evidence="2" id="KW-0966">Cell projection</keyword>
<name>A0A5R9GG51_9PROT</name>
<organism evidence="2 3">
    <name type="scientific">Mariprofundus erugo</name>
    <dbReference type="NCBI Taxonomy" id="2528639"/>
    <lineage>
        <taxon>Bacteria</taxon>
        <taxon>Pseudomonadati</taxon>
        <taxon>Pseudomonadota</taxon>
        <taxon>Candidatius Mariprofundia</taxon>
        <taxon>Mariprofundales</taxon>
        <taxon>Mariprofundaceae</taxon>
        <taxon>Mariprofundus</taxon>
    </lineage>
</organism>
<dbReference type="EMBL" id="VBRY01000017">
    <property type="protein sequence ID" value="TLS65460.1"/>
    <property type="molecule type" value="Genomic_DNA"/>
</dbReference>
<sequence length="563" mass="61539">MPERRVDGISKSEPVTWAAGSQSGAPPSPLRVLSGHADKLPTEEPMSAVPKKGENGSFRVTLNGESLVIKGLPASLAGKQVDFVAKHQEGSSSPQLFWTGLSHHASTADKGVEILSRLPVWLKEGHAITARVESLHAGKMTLSLQHSRGESAQLIAAAHPHFKPGHIIQGRIFNHNGQPMLMTGREFRPGQPSVTTAPLAGHQLPQKMTPASGFTMNPGDSALALVEKRLENNLVQIRLHGQRMEAPAPRSVMPGDGMVVKMTAKPASFQLLAVQPDIIGKTMAVIRQHAASTSPAAESMTTVRHMVASLPPEILEQWPVAAQLANWFEGISVNQEMPLSGNRMASMIQHSGLLLEHKLQQSEGPDHPSSQLQHDFKAIMLNSATEETATTESKRKLAHTLVEVGKQASSRIEFTQALNVLAHLHADTIRLELPMLVQQQMVNVQLSIEQQWQQAEGGRQENEPLSPLFKVLIALEMSRLGKLRVDAHISEQAVHARIYNDTAAAGRFMQMHMERLEGRLRAAGFEEVYLISAAGRPAQELQQHFDQLEQMRPSALQLLDVVV</sequence>
<evidence type="ECO:0000313" key="3">
    <source>
        <dbReference type="Proteomes" id="UP000306585"/>
    </source>
</evidence>
<dbReference type="RefSeq" id="WP_138240243.1">
    <property type="nucleotide sequence ID" value="NZ_VBRY01000017.1"/>
</dbReference>
<evidence type="ECO:0000256" key="1">
    <source>
        <dbReference type="SAM" id="MobiDB-lite"/>
    </source>
</evidence>
<reference evidence="2 3" key="1">
    <citation type="journal article" date="2019" name="Appl. Environ. Microbiol.">
        <title>Environmental Evidence and Genomic Insight of Iron-oxidizing Bacteria Preference Towards More Corrosion Resistant Stainless Steel at Higher Salinities.</title>
        <authorList>
            <person name="Garrison C.E."/>
            <person name="Price K.A."/>
            <person name="Field E.K."/>
        </authorList>
    </citation>
    <scope>NUCLEOTIDE SEQUENCE [LARGE SCALE GENOMIC DNA]</scope>
    <source>
        <strain evidence="2 3">P3</strain>
    </source>
</reference>
<protein>
    <submittedName>
        <fullName evidence="2">Flagellar hook-length control protein FliK</fullName>
    </submittedName>
</protein>
<keyword evidence="2" id="KW-0282">Flagellum</keyword>
<gene>
    <name evidence="2" type="ORF">FEF65_12935</name>
</gene>